<evidence type="ECO:0000256" key="2">
    <source>
        <dbReference type="HAMAP-Rule" id="MF_01074"/>
    </source>
</evidence>
<dbReference type="AlphaFoldDB" id="A0A1M6QX71"/>
<comment type="similarity">
    <text evidence="2">Belongs to the LarC family.</text>
</comment>
<dbReference type="STRING" id="1121322.SAMN02745136_02067"/>
<dbReference type="RefSeq" id="WP_073275500.1">
    <property type="nucleotide sequence ID" value="NZ_FRAC01000010.1"/>
</dbReference>
<dbReference type="OrthoDB" id="9765625at2"/>
<dbReference type="PANTHER" id="PTHR36566:SF1">
    <property type="entry name" value="PYRIDINIUM-3,5-BISTHIOCARBOXYLIC ACID MONONUCLEOTIDE NICKEL INSERTION PROTEIN"/>
    <property type="match status" value="1"/>
</dbReference>
<accession>A0A1M6QX71</accession>
<dbReference type="Gene3D" id="3.30.70.1380">
    <property type="entry name" value="Transcriptional regulatory protein pf0864 domain like"/>
    <property type="match status" value="1"/>
</dbReference>
<feature type="compositionally biased region" description="Basic and acidic residues" evidence="3">
    <location>
        <begin position="141"/>
        <end position="161"/>
    </location>
</feature>
<evidence type="ECO:0000313" key="4">
    <source>
        <dbReference type="EMBL" id="SHK24667.1"/>
    </source>
</evidence>
<protein>
    <recommendedName>
        <fullName evidence="2">Pyridinium-3,5-bisthiocarboxylic acid mononucleotide nickel insertion protein</fullName>
        <shortName evidence="2">P2TMN nickel insertion protein</shortName>
        <ecNumber evidence="2">4.99.1.12</ecNumber>
    </recommendedName>
    <alternativeName>
        <fullName evidence="2">Nickel-pincer cofactor biosynthesis protein LarC</fullName>
    </alternativeName>
</protein>
<dbReference type="HAMAP" id="MF_01074">
    <property type="entry name" value="LarC"/>
    <property type="match status" value="1"/>
</dbReference>
<sequence>MKKHSLYLECYSGISGDMMVAALLDLGADREVLLNGLKSLKVDGYRIEITRKAKNSIDACDFNVILEEDNHDHDMNYLFGHEKPVKESGKSTAGSVLPLSQGTPSLRLNTSYKLKRLHGSRSQEAEHNHGHAHEDLHSHNHADVHNHSHNDLHSHSHEGLHSHSHGSSGSLHFGHHEHRNLQDIYMIIDGAAIAENAKSIAKRIFFIIAEAESKAHGKPVEEVHFHEVGATDSIVDITAAAICLDNLDIKEVYVSELYEGRGQITCQHGVLPIPVPAVVNISAKYGLKLHLTQVKGELVTPTGAAIVAAIKTKEQLPADFTIRGIGLGTGKREYEQTSFLRAMLIEEALPALPDTIPDTVWVLEANVDDCSGEALSAAMDILLKKGARDVYYTPIFMKKNRPAYLLGVICSEEDISAMEELIFTHTTTIGIRKQEMKRTTLKRSFKTLMTPYGEATVKVCSFQDKTFYYPESDSIRSLADKSGLDYTTLYSLVQTLAGEASAV</sequence>
<dbReference type="PANTHER" id="PTHR36566">
    <property type="entry name" value="NICKEL INSERTION PROTEIN-RELATED"/>
    <property type="match status" value="1"/>
</dbReference>
<proteinExistence type="inferred from homology"/>
<dbReference type="InterPro" id="IPR002822">
    <property type="entry name" value="Ni_insertion"/>
</dbReference>
<dbReference type="GO" id="GO:0016151">
    <property type="term" value="F:nickel cation binding"/>
    <property type="evidence" value="ECO:0007669"/>
    <property type="project" value="UniProtKB-UniRule"/>
</dbReference>
<dbReference type="GO" id="GO:0051604">
    <property type="term" value="P:protein maturation"/>
    <property type="evidence" value="ECO:0007669"/>
    <property type="project" value="UniProtKB-UniRule"/>
</dbReference>
<organism evidence="4 5">
    <name type="scientific">Anaerocolumna jejuensis DSM 15929</name>
    <dbReference type="NCBI Taxonomy" id="1121322"/>
    <lineage>
        <taxon>Bacteria</taxon>
        <taxon>Bacillati</taxon>
        <taxon>Bacillota</taxon>
        <taxon>Clostridia</taxon>
        <taxon>Lachnospirales</taxon>
        <taxon>Lachnospiraceae</taxon>
        <taxon>Anaerocolumna</taxon>
    </lineage>
</organism>
<dbReference type="GO" id="GO:0016829">
    <property type="term" value="F:lyase activity"/>
    <property type="evidence" value="ECO:0007669"/>
    <property type="project" value="UniProtKB-UniRule"/>
</dbReference>
<comment type="function">
    <text evidence="2">Involved in the biosynthesis of a nickel-pincer cofactor ((SCS)Ni(II) pincer complex). Binds Ni(2+), and functions in nickel delivery to pyridinium-3,5-bisthiocarboxylic acid mononucleotide (P2TMN), to form the mature cofactor. Is thus probably required for the activation of nickel-pincer cofactor-dependent enzymes.</text>
</comment>
<feature type="region of interest" description="Disordered" evidence="3">
    <location>
        <begin position="141"/>
        <end position="174"/>
    </location>
</feature>
<dbReference type="Pfam" id="PF01969">
    <property type="entry name" value="Ni_insertion"/>
    <property type="match status" value="1"/>
</dbReference>
<evidence type="ECO:0000313" key="5">
    <source>
        <dbReference type="Proteomes" id="UP000184386"/>
    </source>
</evidence>
<dbReference type="NCBIfam" id="TIGR00299">
    <property type="entry name" value="nickel pincer cofactor biosynthesis protein LarC"/>
    <property type="match status" value="1"/>
</dbReference>
<dbReference type="EC" id="4.99.1.12" evidence="2"/>
<name>A0A1M6QX71_9FIRM</name>
<dbReference type="EMBL" id="FRAC01000010">
    <property type="protein sequence ID" value="SHK24667.1"/>
    <property type="molecule type" value="Genomic_DNA"/>
</dbReference>
<keyword evidence="1 2" id="KW-0533">Nickel</keyword>
<evidence type="ECO:0000256" key="3">
    <source>
        <dbReference type="SAM" id="MobiDB-lite"/>
    </source>
</evidence>
<keyword evidence="2" id="KW-0456">Lyase</keyword>
<evidence type="ECO:0000256" key="1">
    <source>
        <dbReference type="ARBA" id="ARBA00022596"/>
    </source>
</evidence>
<keyword evidence="5" id="KW-1185">Reference proteome</keyword>
<gene>
    <name evidence="2" type="primary">larC</name>
    <name evidence="4" type="ORF">SAMN02745136_02067</name>
</gene>
<dbReference type="Proteomes" id="UP000184386">
    <property type="component" value="Unassembled WGS sequence"/>
</dbReference>
<reference evidence="4 5" key="1">
    <citation type="submission" date="2016-11" db="EMBL/GenBank/DDBJ databases">
        <authorList>
            <person name="Jaros S."/>
            <person name="Januszkiewicz K."/>
            <person name="Wedrychowicz H."/>
        </authorList>
    </citation>
    <scope>NUCLEOTIDE SEQUENCE [LARGE SCALE GENOMIC DNA]</scope>
    <source>
        <strain evidence="4 5">DSM 15929</strain>
    </source>
</reference>
<comment type="catalytic activity">
    <reaction evidence="2">
        <text>Ni(II)-pyridinium-3,5-bisthiocarboxylate mononucleotide = pyridinium-3,5-bisthiocarboxylate mononucleotide + Ni(2+)</text>
        <dbReference type="Rhea" id="RHEA:54784"/>
        <dbReference type="ChEBI" id="CHEBI:49786"/>
        <dbReference type="ChEBI" id="CHEBI:137372"/>
        <dbReference type="ChEBI" id="CHEBI:137373"/>
        <dbReference type="EC" id="4.99.1.12"/>
    </reaction>
</comment>